<evidence type="ECO:0000256" key="1">
    <source>
        <dbReference type="SAM" id="Phobius"/>
    </source>
</evidence>
<keyword evidence="1" id="KW-0472">Membrane</keyword>
<gene>
    <name evidence="2" type="ORF">PSYPI_40484</name>
</gene>
<feature type="transmembrane region" description="Helical" evidence="1">
    <location>
        <begin position="12"/>
        <end position="33"/>
    </location>
</feature>
<reference evidence="2 3" key="1">
    <citation type="journal article" date="2011" name="PLoS Pathog.">
        <title>Dynamic evolution of pathogenicity revealed by sequencing and comparative genomics of 19 Pseudomonas syringae isolates.</title>
        <authorList>
            <person name="Baltrus D.A."/>
            <person name="Nishimura M.T."/>
            <person name="Romanchuk A."/>
            <person name="Chang J.H."/>
            <person name="Mukhtar M.S."/>
            <person name="Cherkis K."/>
            <person name="Roach J."/>
            <person name="Grant S.R."/>
            <person name="Jones C.D."/>
            <person name="Dangl J.L."/>
        </authorList>
    </citation>
    <scope>NUCLEOTIDE SEQUENCE [LARGE SCALE GENOMIC DNA]</scope>
    <source>
        <strain evidence="2 3">1704B</strain>
    </source>
</reference>
<evidence type="ECO:0000313" key="2">
    <source>
        <dbReference type="EMBL" id="EGH48239.1"/>
    </source>
</evidence>
<comment type="caution">
    <text evidence="2">The sequence shown here is derived from an EMBL/GenBank/DDBJ whole genome shotgun (WGS) entry which is preliminary data.</text>
</comment>
<dbReference type="HOGENOM" id="CLU_3281731_0_0_6"/>
<protein>
    <submittedName>
        <fullName evidence="2">Polysaccharide biosynthesis protein</fullName>
    </submittedName>
</protein>
<dbReference type="AlphaFoldDB" id="F3GMD6"/>
<keyword evidence="1" id="KW-0812">Transmembrane</keyword>
<feature type="non-terminal residue" evidence="2">
    <location>
        <position position="41"/>
    </location>
</feature>
<keyword evidence="3" id="KW-1185">Reference proteome</keyword>
<accession>F3GMD6</accession>
<proteinExistence type="predicted"/>
<name>F3GMD6_PSESJ</name>
<dbReference type="EMBL" id="AEAI01002927">
    <property type="protein sequence ID" value="EGH48239.1"/>
    <property type="molecule type" value="Genomic_DNA"/>
</dbReference>
<dbReference type="Proteomes" id="UP000004986">
    <property type="component" value="Unassembled WGS sequence"/>
</dbReference>
<keyword evidence="1" id="KW-1133">Transmembrane helix</keyword>
<organism evidence="2 3">
    <name type="scientific">Pseudomonas syringae pv. pisi str. 1704B</name>
    <dbReference type="NCBI Taxonomy" id="629263"/>
    <lineage>
        <taxon>Bacteria</taxon>
        <taxon>Pseudomonadati</taxon>
        <taxon>Pseudomonadota</taxon>
        <taxon>Gammaproteobacteria</taxon>
        <taxon>Pseudomonadales</taxon>
        <taxon>Pseudomonadaceae</taxon>
        <taxon>Pseudomonas</taxon>
        <taxon>Pseudomonas syringae</taxon>
    </lineage>
</organism>
<evidence type="ECO:0000313" key="3">
    <source>
        <dbReference type="Proteomes" id="UP000004986"/>
    </source>
</evidence>
<sequence>MPGKHSLIRNTLLNYGGQAYVLLVGILIMPFYLGHLGAEAY</sequence>